<dbReference type="EMBL" id="JAKNGE010000025">
    <property type="protein sequence ID" value="MCG4747544.1"/>
    <property type="molecule type" value="Genomic_DNA"/>
</dbReference>
<accession>A0AAW5BXJ1</accession>
<evidence type="ECO:0000313" key="11">
    <source>
        <dbReference type="Proteomes" id="UP000669239"/>
    </source>
</evidence>
<comment type="subcellular location">
    <subcellularLocation>
        <location evidence="1">Cell membrane</location>
        <topology evidence="1">Lipid-anchor</topology>
    </subcellularLocation>
</comment>
<organism evidence="9 12">
    <name type="scientific">Enterocloster aldenensis</name>
    <dbReference type="NCBI Taxonomy" id="358742"/>
    <lineage>
        <taxon>Bacteria</taxon>
        <taxon>Bacillati</taxon>
        <taxon>Bacillota</taxon>
        <taxon>Clostridia</taxon>
        <taxon>Lachnospirales</taxon>
        <taxon>Lachnospiraceae</taxon>
        <taxon>Enterocloster</taxon>
    </lineage>
</organism>
<feature type="signal peptide" evidence="7">
    <location>
        <begin position="1"/>
        <end position="27"/>
    </location>
</feature>
<dbReference type="GO" id="GO:0005886">
    <property type="term" value="C:plasma membrane"/>
    <property type="evidence" value="ECO:0007669"/>
    <property type="project" value="UniProtKB-SubCell"/>
</dbReference>
<evidence type="ECO:0000256" key="5">
    <source>
        <dbReference type="ARBA" id="ARBA00023136"/>
    </source>
</evidence>
<dbReference type="Pfam" id="PF02608">
    <property type="entry name" value="Bmp"/>
    <property type="match status" value="1"/>
</dbReference>
<dbReference type="AlphaFoldDB" id="A0AAW5BXJ1"/>
<reference evidence="10" key="2">
    <citation type="submission" date="2020-02" db="EMBL/GenBank/DDBJ databases">
        <authorList>
            <person name="Littmann E."/>
            <person name="Sorbara M."/>
        </authorList>
    </citation>
    <scope>NUCLEOTIDE SEQUENCE</scope>
    <source>
        <strain evidence="10">MSK.1.17</strain>
    </source>
</reference>
<comment type="similarity">
    <text evidence="2">Belongs to the BMP lipoprotein family.</text>
</comment>
<dbReference type="PANTHER" id="PTHR34296">
    <property type="entry name" value="TRANSCRIPTIONAL ACTIVATOR PROTEIN MED"/>
    <property type="match status" value="1"/>
</dbReference>
<evidence type="ECO:0000313" key="10">
    <source>
        <dbReference type="EMBL" id="NSJ47399.1"/>
    </source>
</evidence>
<evidence type="ECO:0000256" key="4">
    <source>
        <dbReference type="ARBA" id="ARBA00022729"/>
    </source>
</evidence>
<dbReference type="SUPFAM" id="SSF53822">
    <property type="entry name" value="Periplasmic binding protein-like I"/>
    <property type="match status" value="1"/>
</dbReference>
<keyword evidence="6" id="KW-0449">Lipoprotein</keyword>
<evidence type="ECO:0000256" key="2">
    <source>
        <dbReference type="ARBA" id="ARBA00008610"/>
    </source>
</evidence>
<gene>
    <name evidence="10" type="ORF">G5B36_01595</name>
    <name evidence="9" type="ORF">L0N08_19125</name>
</gene>
<dbReference type="InterPro" id="IPR003760">
    <property type="entry name" value="PnrA-like"/>
</dbReference>
<reference evidence="9" key="3">
    <citation type="submission" date="2022-01" db="EMBL/GenBank/DDBJ databases">
        <title>Collection of gut derived symbiotic bacterial strains cultured from healthy donors.</title>
        <authorList>
            <person name="Lin H."/>
            <person name="Kohout C."/>
            <person name="Waligurski E."/>
            <person name="Pamer E.G."/>
        </authorList>
    </citation>
    <scope>NUCLEOTIDE SEQUENCE</scope>
    <source>
        <strain evidence="9">DFI.6.55</strain>
    </source>
</reference>
<comment type="caution">
    <text evidence="9">The sequence shown here is derived from an EMBL/GenBank/DDBJ whole genome shotgun (WGS) entry which is preliminary data.</text>
</comment>
<evidence type="ECO:0000313" key="12">
    <source>
        <dbReference type="Proteomes" id="UP001299608"/>
    </source>
</evidence>
<dbReference type="RefSeq" id="WP_165640821.1">
    <property type="nucleotide sequence ID" value="NZ_BAABZL010000001.1"/>
</dbReference>
<evidence type="ECO:0000256" key="1">
    <source>
        <dbReference type="ARBA" id="ARBA00004193"/>
    </source>
</evidence>
<dbReference type="InterPro" id="IPR028082">
    <property type="entry name" value="Peripla_BP_I"/>
</dbReference>
<keyword evidence="4 7" id="KW-0732">Signal</keyword>
<keyword evidence="5" id="KW-0472">Membrane</keyword>
<dbReference type="Proteomes" id="UP001299608">
    <property type="component" value="Unassembled WGS sequence"/>
</dbReference>
<proteinExistence type="inferred from homology"/>
<feature type="domain" description="ABC transporter substrate-binding protein PnrA-like" evidence="8">
    <location>
        <begin position="55"/>
        <end position="333"/>
    </location>
</feature>
<dbReference type="PANTHER" id="PTHR34296:SF2">
    <property type="entry name" value="ABC TRANSPORTER GUANOSINE-BINDING PROTEIN NUPN"/>
    <property type="match status" value="1"/>
</dbReference>
<evidence type="ECO:0000259" key="8">
    <source>
        <dbReference type="Pfam" id="PF02608"/>
    </source>
</evidence>
<name>A0AAW5BXJ1_9FIRM</name>
<dbReference type="GeneID" id="97204719"/>
<protein>
    <submittedName>
        <fullName evidence="10">BMP family ABC transporter substrate-binding protein</fullName>
    </submittedName>
    <submittedName>
        <fullName evidence="9">BMP family protein</fullName>
    </submittedName>
</protein>
<evidence type="ECO:0000313" key="9">
    <source>
        <dbReference type="EMBL" id="MCG4747544.1"/>
    </source>
</evidence>
<evidence type="ECO:0000256" key="3">
    <source>
        <dbReference type="ARBA" id="ARBA00022475"/>
    </source>
</evidence>
<feature type="chain" id="PRO_5043509775" evidence="7">
    <location>
        <begin position="28"/>
        <end position="345"/>
    </location>
</feature>
<keyword evidence="3" id="KW-1003">Cell membrane</keyword>
<dbReference type="InterPro" id="IPR050957">
    <property type="entry name" value="BMP_lipoprotein"/>
</dbReference>
<sequence>MKKKLISIISLTLAAAIGLSACSSGSAGGTGTAAGKDTAGKTAASEHADSQWDNSVAMILPGLITDEAFNQFTYEGMVKAKDELGIKTAYKENVTQDEQVEVLRQFAQQGYQIIIGQGGQFGEAVSIVAGEFPDRQFIFSVGTDTFNLPNMSAATISYSHAGFIGGVLAGLTTKNNKVAMVTGEFYDTHRMMEASFYKGVAYVNPDIETTAITTGDWADTVKAREACLAVIAQGYDVLFPCLDAAGAGVAAAAQDSGNVKVVGAVADYAKDYGAKDVTAGSVVFAWDELGYLETKGELCDGKSHVLGMKENGIRPVINIELTSEQQAVYDAAVADLLAGKIDIAD</sequence>
<evidence type="ECO:0000256" key="7">
    <source>
        <dbReference type="SAM" id="SignalP"/>
    </source>
</evidence>
<evidence type="ECO:0000256" key="6">
    <source>
        <dbReference type="ARBA" id="ARBA00023288"/>
    </source>
</evidence>
<dbReference type="PROSITE" id="PS51257">
    <property type="entry name" value="PROKAR_LIPOPROTEIN"/>
    <property type="match status" value="1"/>
</dbReference>
<reference evidence="10 11" key="1">
    <citation type="journal article" date="2020" name="Cell Host Microbe">
        <title>Functional and Genomic Variation between Human-Derived Isolates of Lachnospiraceae Reveals Inter- and Intra-Species Diversity.</title>
        <authorList>
            <person name="Sorbara M.T."/>
            <person name="Littmann E.R."/>
            <person name="Fontana E."/>
            <person name="Moody T.U."/>
            <person name="Kohout C.E."/>
            <person name="Gjonbalaj M."/>
            <person name="Eaton V."/>
            <person name="Seok R."/>
            <person name="Leiner I.M."/>
            <person name="Pamer E.G."/>
        </authorList>
    </citation>
    <scope>NUCLEOTIDE SEQUENCE [LARGE SCALE GENOMIC DNA]</scope>
    <source>
        <strain evidence="10 11">MSK.1.17</strain>
    </source>
</reference>
<dbReference type="CDD" id="cd06304">
    <property type="entry name" value="PBP1_BmpA_Med_PnrA-like"/>
    <property type="match status" value="1"/>
</dbReference>
<keyword evidence="11" id="KW-1185">Reference proteome</keyword>
<dbReference type="Proteomes" id="UP000669239">
    <property type="component" value="Unassembled WGS sequence"/>
</dbReference>
<dbReference type="EMBL" id="JAAITT010000002">
    <property type="protein sequence ID" value="NSJ47399.1"/>
    <property type="molecule type" value="Genomic_DNA"/>
</dbReference>
<dbReference type="Gene3D" id="3.40.50.2300">
    <property type="match status" value="2"/>
</dbReference>